<comment type="caution">
    <text evidence="1">The sequence shown here is derived from an EMBL/GenBank/DDBJ whole genome shotgun (WGS) entry which is preliminary data.</text>
</comment>
<keyword evidence="2" id="KW-1185">Reference proteome</keyword>
<sequence>FCVPCIKAEKNIISDKYQKKVVVNQASGINTLGMFRIRKFYNERTCILKDKVYSQWKAIRNLICGILKPKMTNYKRKYTPKYIKDDVKLDLGVDLSYMLTWRAKEKWIRRMMLHGLDFLNSSERLLEIEKTCV</sequence>
<feature type="non-terminal residue" evidence="1">
    <location>
        <position position="1"/>
    </location>
</feature>
<dbReference type="Proteomes" id="UP000823775">
    <property type="component" value="Unassembled WGS sequence"/>
</dbReference>
<evidence type="ECO:0000313" key="1">
    <source>
        <dbReference type="EMBL" id="MCD7463671.1"/>
    </source>
</evidence>
<accession>A0ABS8SXU4</accession>
<protein>
    <submittedName>
        <fullName evidence="1">Uncharacterized protein</fullName>
    </submittedName>
</protein>
<evidence type="ECO:0000313" key="2">
    <source>
        <dbReference type="Proteomes" id="UP000823775"/>
    </source>
</evidence>
<proteinExistence type="predicted"/>
<organism evidence="1 2">
    <name type="scientific">Datura stramonium</name>
    <name type="common">Jimsonweed</name>
    <name type="synonym">Common thornapple</name>
    <dbReference type="NCBI Taxonomy" id="4076"/>
    <lineage>
        <taxon>Eukaryota</taxon>
        <taxon>Viridiplantae</taxon>
        <taxon>Streptophyta</taxon>
        <taxon>Embryophyta</taxon>
        <taxon>Tracheophyta</taxon>
        <taxon>Spermatophyta</taxon>
        <taxon>Magnoliopsida</taxon>
        <taxon>eudicotyledons</taxon>
        <taxon>Gunneridae</taxon>
        <taxon>Pentapetalae</taxon>
        <taxon>asterids</taxon>
        <taxon>lamiids</taxon>
        <taxon>Solanales</taxon>
        <taxon>Solanaceae</taxon>
        <taxon>Solanoideae</taxon>
        <taxon>Datureae</taxon>
        <taxon>Datura</taxon>
    </lineage>
</organism>
<name>A0ABS8SXU4_DATST</name>
<gene>
    <name evidence="1" type="ORF">HAX54_051112</name>
</gene>
<reference evidence="1 2" key="1">
    <citation type="journal article" date="2021" name="BMC Genomics">
        <title>Datura genome reveals duplications of psychoactive alkaloid biosynthetic genes and high mutation rate following tissue culture.</title>
        <authorList>
            <person name="Rajewski A."/>
            <person name="Carter-House D."/>
            <person name="Stajich J."/>
            <person name="Litt A."/>
        </authorList>
    </citation>
    <scope>NUCLEOTIDE SEQUENCE [LARGE SCALE GENOMIC DNA]</scope>
    <source>
        <strain evidence="1">AR-01</strain>
    </source>
</reference>
<dbReference type="EMBL" id="JACEIK010000902">
    <property type="protein sequence ID" value="MCD7463671.1"/>
    <property type="molecule type" value="Genomic_DNA"/>
</dbReference>